<evidence type="ECO:0000256" key="3">
    <source>
        <dbReference type="ARBA" id="ARBA00022801"/>
    </source>
</evidence>
<dbReference type="InterPro" id="IPR045004">
    <property type="entry name" value="ECH_dom"/>
</dbReference>
<evidence type="ECO:0000256" key="2">
    <source>
        <dbReference type="ARBA" id="ARBA00011915"/>
    </source>
</evidence>
<dbReference type="EC" id="3.1.2.4" evidence="2"/>
<keyword evidence="6" id="KW-1185">Reference proteome</keyword>
<keyword evidence="3" id="KW-0378">Hydrolase</keyword>
<name>A0A498C4M6_9GAMM</name>
<dbReference type="GO" id="GO:0006574">
    <property type="term" value="P:L-valine catabolic process"/>
    <property type="evidence" value="ECO:0007669"/>
    <property type="project" value="TreeGrafter"/>
</dbReference>
<dbReference type="CDD" id="cd06558">
    <property type="entry name" value="crotonase-like"/>
    <property type="match status" value="1"/>
</dbReference>
<dbReference type="EMBL" id="RCDA01000001">
    <property type="protein sequence ID" value="RLK50532.1"/>
    <property type="molecule type" value="Genomic_DNA"/>
</dbReference>
<organism evidence="5 6">
    <name type="scientific">Alkalispirillum mobile</name>
    <dbReference type="NCBI Taxonomy" id="85925"/>
    <lineage>
        <taxon>Bacteria</taxon>
        <taxon>Pseudomonadati</taxon>
        <taxon>Pseudomonadota</taxon>
        <taxon>Gammaproteobacteria</taxon>
        <taxon>Chromatiales</taxon>
        <taxon>Ectothiorhodospiraceae</taxon>
        <taxon>Alkalispirillum</taxon>
    </lineage>
</organism>
<dbReference type="NCBIfam" id="NF004127">
    <property type="entry name" value="PRK05617.1"/>
    <property type="match status" value="1"/>
</dbReference>
<gene>
    <name evidence="5" type="ORF">DFR31_0434</name>
</gene>
<evidence type="ECO:0000256" key="1">
    <source>
        <dbReference type="ARBA" id="ARBA00001709"/>
    </source>
</evidence>
<evidence type="ECO:0000313" key="5">
    <source>
        <dbReference type="EMBL" id="RLK50532.1"/>
    </source>
</evidence>
<dbReference type="InterPro" id="IPR029045">
    <property type="entry name" value="ClpP/crotonase-like_dom_sf"/>
</dbReference>
<comment type="caution">
    <text evidence="5">The sequence shown here is derived from an EMBL/GenBank/DDBJ whole genome shotgun (WGS) entry which is preliminary data.</text>
</comment>
<dbReference type="PANTHER" id="PTHR43176">
    <property type="entry name" value="3-HYDROXYISOBUTYRYL-COA HYDROLASE-RELATED"/>
    <property type="match status" value="1"/>
</dbReference>
<accession>A0A498C4M6</accession>
<dbReference type="RefSeq" id="WP_121441018.1">
    <property type="nucleotide sequence ID" value="NZ_RCDA01000001.1"/>
</dbReference>
<evidence type="ECO:0000313" key="6">
    <source>
        <dbReference type="Proteomes" id="UP000275461"/>
    </source>
</evidence>
<dbReference type="OrthoDB" id="9790967at2"/>
<dbReference type="PANTHER" id="PTHR43176:SF3">
    <property type="entry name" value="3-HYDROXYISOBUTYRYL-COA HYDROLASE, MITOCHONDRIAL"/>
    <property type="match status" value="1"/>
</dbReference>
<dbReference type="GO" id="GO:0005829">
    <property type="term" value="C:cytosol"/>
    <property type="evidence" value="ECO:0007669"/>
    <property type="project" value="TreeGrafter"/>
</dbReference>
<feature type="domain" description="Enoyl-CoA hydratase/isomerase" evidence="4">
    <location>
        <begin position="23"/>
        <end position="361"/>
    </location>
</feature>
<dbReference type="Gene3D" id="3.90.226.10">
    <property type="entry name" value="2-enoyl-CoA Hydratase, Chain A, domain 1"/>
    <property type="match status" value="1"/>
</dbReference>
<dbReference type="GO" id="GO:0003860">
    <property type="term" value="F:3-hydroxyisobutyryl-CoA hydrolase activity"/>
    <property type="evidence" value="ECO:0007669"/>
    <property type="project" value="UniProtKB-EC"/>
</dbReference>
<comment type="catalytic activity">
    <reaction evidence="1">
        <text>3-hydroxy-2-methylpropanoyl-CoA + H2O = 3-hydroxy-2-methylpropanoate + CoA + H(+)</text>
        <dbReference type="Rhea" id="RHEA:20888"/>
        <dbReference type="ChEBI" id="CHEBI:11805"/>
        <dbReference type="ChEBI" id="CHEBI:15377"/>
        <dbReference type="ChEBI" id="CHEBI:15378"/>
        <dbReference type="ChEBI" id="CHEBI:57287"/>
        <dbReference type="ChEBI" id="CHEBI:57340"/>
        <dbReference type="EC" id="3.1.2.4"/>
    </reaction>
</comment>
<dbReference type="InterPro" id="IPR032259">
    <property type="entry name" value="HIBYL-CoA-H"/>
</dbReference>
<proteinExistence type="predicted"/>
<dbReference type="Pfam" id="PF16113">
    <property type="entry name" value="ECH_2"/>
    <property type="match status" value="1"/>
</dbReference>
<dbReference type="SUPFAM" id="SSF52096">
    <property type="entry name" value="ClpP/crotonase"/>
    <property type="match status" value="1"/>
</dbReference>
<evidence type="ECO:0000259" key="4">
    <source>
        <dbReference type="Pfam" id="PF16113"/>
    </source>
</evidence>
<dbReference type="AlphaFoldDB" id="A0A498C4M6"/>
<protein>
    <recommendedName>
        <fullName evidence="2">3-hydroxyisobutyryl-CoA hydrolase</fullName>
        <ecNumber evidence="2">3.1.2.4</ecNumber>
    </recommendedName>
</protein>
<reference evidence="5 6" key="1">
    <citation type="submission" date="2018-10" db="EMBL/GenBank/DDBJ databases">
        <title>Genomic Encyclopedia of Type Strains, Phase IV (KMG-IV): sequencing the most valuable type-strain genomes for metagenomic binning, comparative biology and taxonomic classification.</title>
        <authorList>
            <person name="Goeker M."/>
        </authorList>
    </citation>
    <scope>NUCLEOTIDE SEQUENCE [LARGE SCALE GENOMIC DNA]</scope>
    <source>
        <strain evidence="5 6">DSM 12769</strain>
    </source>
</reference>
<dbReference type="Proteomes" id="UP000275461">
    <property type="component" value="Unassembled WGS sequence"/>
</dbReference>
<sequence>MPESEAHFYHQVLPGAQGGPGIAVATLAAPRKLNALDLGMIQALTRQLAAWAHDPEIACVVLEGEGERAFCAGGDVRAVVEALRGNRSTGLAFAEQYFSAEYRLDHSLHVYPKPLLVRGQGVVMGGGLGLFQGGDLRVLTPTSTLAMPEITIGLFPDVGASWFLQRTPPGTGAYAALTGTRLNASDALFMGLGDVVLPEDHREQLIQALQQVAWTGRAQEDLGRMHNAVRPLALPRPELSDSPMQARAERIRQLMAWPTLAQRVAAVRDSARHDPWLEENAERMASGAPSSLALLHEQFRRTRHLALRECFQLDLVLAIQCCRRDDFVEGVRALLLDKDQNPGWQPPALSDITPSWLEDHFASPWADQPNPLLDL</sequence>